<name>A0A7T4QZ69_9GAMM</name>
<dbReference type="EMBL" id="CP066167">
    <property type="protein sequence ID" value="QQD17384.1"/>
    <property type="molecule type" value="Genomic_DNA"/>
</dbReference>
<dbReference type="GO" id="GO:0016887">
    <property type="term" value="F:ATP hydrolysis activity"/>
    <property type="evidence" value="ECO:0007669"/>
    <property type="project" value="InterPro"/>
</dbReference>
<dbReference type="Proteomes" id="UP000596063">
    <property type="component" value="Chromosome"/>
</dbReference>
<evidence type="ECO:0000256" key="1">
    <source>
        <dbReference type="ARBA" id="ARBA00022741"/>
    </source>
</evidence>
<dbReference type="Gene3D" id="3.40.50.300">
    <property type="entry name" value="P-loop containing nucleotide triphosphate hydrolases"/>
    <property type="match status" value="1"/>
</dbReference>
<dbReference type="Gene3D" id="1.10.8.60">
    <property type="match status" value="1"/>
</dbReference>
<evidence type="ECO:0000313" key="6">
    <source>
        <dbReference type="EMBL" id="QQD17384.1"/>
    </source>
</evidence>
<sequence>MNDSHDLRLLIESHIPVIVIETWEEQRALALLSKLGIQLALPVFGWSVTDGLRRIDFDQGSSQRTTAEPEAALKHIRSSGTAGLYALCDFHPYLHNEPVNVRLIKEIAMQAESSGQRLILISHALDIPAEFKRQSARFSLTMPEERKLMAVVHREAQQFAKDKGRKVRTDRDALDKLVGNLRGLPLEDARKLARGAIYHDGAITHSDLAQVNKAKFELLDMEGVLSFEYDTASFKEVGGLTRMREWLAKREQAFQQAQSDAPKGIMLVGVQGGGKSLAAKAVAGLWGLPLLRLDMGALFNKFFGESERNVREALKMAETMSPCVLWIDEIEKGIGSDDNDGGTARRVLGTLLTWMAENKEAVFLVATSNDISRLPPELIRKGRLDEIFFVDLPSDPVREIIFRIHLEKRGHAVSQFNCTALSQASDGFTGAEIEQAVVSAGYTARAREEALDTSHLLEEIANTVPLSVTMSESLAALRHWCDGRAVPAD</sequence>
<organism evidence="6 7">
    <name type="scientific">Spongiibacter nanhainus</name>
    <dbReference type="NCBI Taxonomy" id="2794344"/>
    <lineage>
        <taxon>Bacteria</taxon>
        <taxon>Pseudomonadati</taxon>
        <taxon>Pseudomonadota</taxon>
        <taxon>Gammaproteobacteria</taxon>
        <taxon>Cellvibrionales</taxon>
        <taxon>Spongiibacteraceae</taxon>
        <taxon>Spongiibacter</taxon>
    </lineage>
</organism>
<gene>
    <name evidence="6" type="ORF">I6N98_13550</name>
</gene>
<dbReference type="InterPro" id="IPR003959">
    <property type="entry name" value="ATPase_AAA_core"/>
</dbReference>
<comment type="similarity">
    <text evidence="3">Belongs to the AAA ATPase family. Highly divergent.</text>
</comment>
<dbReference type="RefSeq" id="WP_198568885.1">
    <property type="nucleotide sequence ID" value="NZ_CP066167.1"/>
</dbReference>
<dbReference type="GO" id="GO:0005524">
    <property type="term" value="F:ATP binding"/>
    <property type="evidence" value="ECO:0007669"/>
    <property type="project" value="UniProtKB-KW"/>
</dbReference>
<evidence type="ECO:0000256" key="4">
    <source>
        <dbReference type="ARBA" id="ARBA00040480"/>
    </source>
</evidence>
<dbReference type="AlphaFoldDB" id="A0A7T4QZ69"/>
<dbReference type="KEGG" id="snan:I6N98_13550"/>
<evidence type="ECO:0000256" key="2">
    <source>
        <dbReference type="ARBA" id="ARBA00022840"/>
    </source>
</evidence>
<accession>A0A7T4QZ69</accession>
<dbReference type="PANTHER" id="PTHR42960:SF1">
    <property type="entry name" value="YCF46 PROTEIN"/>
    <property type="match status" value="1"/>
</dbReference>
<dbReference type="SMART" id="SM00382">
    <property type="entry name" value="AAA"/>
    <property type="match status" value="1"/>
</dbReference>
<keyword evidence="1" id="KW-0547">Nucleotide-binding</keyword>
<evidence type="ECO:0000259" key="5">
    <source>
        <dbReference type="SMART" id="SM00382"/>
    </source>
</evidence>
<feature type="domain" description="AAA+ ATPase" evidence="5">
    <location>
        <begin position="261"/>
        <end position="394"/>
    </location>
</feature>
<reference evidence="6 7" key="1">
    <citation type="submission" date="2020-12" db="EMBL/GenBank/DDBJ databases">
        <authorList>
            <person name="Shan Y."/>
        </authorList>
    </citation>
    <scope>NUCLEOTIDE SEQUENCE [LARGE SCALE GENOMIC DNA]</scope>
    <source>
        <strain evidence="7">csc3.9</strain>
    </source>
</reference>
<dbReference type="InterPro" id="IPR052381">
    <property type="entry name" value="AAA_domain_protein"/>
</dbReference>
<dbReference type="Pfam" id="PF00004">
    <property type="entry name" value="AAA"/>
    <property type="match status" value="1"/>
</dbReference>
<evidence type="ECO:0000256" key="3">
    <source>
        <dbReference type="ARBA" id="ARBA00038088"/>
    </source>
</evidence>
<dbReference type="InterPro" id="IPR027417">
    <property type="entry name" value="P-loop_NTPase"/>
</dbReference>
<keyword evidence="2" id="KW-0067">ATP-binding</keyword>
<dbReference type="SUPFAM" id="SSF52540">
    <property type="entry name" value="P-loop containing nucleoside triphosphate hydrolases"/>
    <property type="match status" value="1"/>
</dbReference>
<evidence type="ECO:0000313" key="7">
    <source>
        <dbReference type="Proteomes" id="UP000596063"/>
    </source>
</evidence>
<keyword evidence="7" id="KW-1185">Reference proteome</keyword>
<dbReference type="InterPro" id="IPR003593">
    <property type="entry name" value="AAA+_ATPase"/>
</dbReference>
<protein>
    <recommendedName>
        <fullName evidence="4">Uncharacterized AAA domain-containing protein ycf46</fullName>
    </recommendedName>
</protein>
<proteinExistence type="inferred from homology"/>
<dbReference type="PANTHER" id="PTHR42960">
    <property type="entry name" value="YCF46 PROTEIN"/>
    <property type="match status" value="1"/>
</dbReference>